<accession>A0ABD3PNY2</accession>
<gene>
    <name evidence="3" type="ORF">ACHAWO_002786</name>
</gene>
<evidence type="ECO:0000313" key="3">
    <source>
        <dbReference type="EMBL" id="KAL3789457.1"/>
    </source>
</evidence>
<dbReference type="EMBL" id="JALLPJ020000522">
    <property type="protein sequence ID" value="KAL3789457.1"/>
    <property type="molecule type" value="Genomic_DNA"/>
</dbReference>
<dbReference type="SMART" id="SM00312">
    <property type="entry name" value="PX"/>
    <property type="match status" value="1"/>
</dbReference>
<proteinExistence type="predicted"/>
<protein>
    <recommendedName>
        <fullName evidence="2">PX domain-containing protein</fullName>
    </recommendedName>
</protein>
<dbReference type="SUPFAM" id="SSF64268">
    <property type="entry name" value="PX domain"/>
    <property type="match status" value="1"/>
</dbReference>
<dbReference type="InterPro" id="IPR036871">
    <property type="entry name" value="PX_dom_sf"/>
</dbReference>
<evidence type="ECO:0000259" key="2">
    <source>
        <dbReference type="PROSITE" id="PS50195"/>
    </source>
</evidence>
<evidence type="ECO:0000256" key="1">
    <source>
        <dbReference type="SAM" id="MobiDB-lite"/>
    </source>
</evidence>
<reference evidence="3 4" key="1">
    <citation type="submission" date="2024-10" db="EMBL/GenBank/DDBJ databases">
        <title>Updated reference genomes for cyclostephanoid diatoms.</title>
        <authorList>
            <person name="Roberts W.R."/>
            <person name="Alverson A.J."/>
        </authorList>
    </citation>
    <scope>NUCLEOTIDE SEQUENCE [LARGE SCALE GENOMIC DNA]</scope>
    <source>
        <strain evidence="3 4">AJA010-31</strain>
    </source>
</reference>
<dbReference type="PANTHER" id="PTHR10555">
    <property type="entry name" value="SORTING NEXIN"/>
    <property type="match status" value="1"/>
</dbReference>
<dbReference type="PROSITE" id="PS50195">
    <property type="entry name" value="PX"/>
    <property type="match status" value="1"/>
</dbReference>
<name>A0ABD3PNY2_9STRA</name>
<evidence type="ECO:0000313" key="4">
    <source>
        <dbReference type="Proteomes" id="UP001530400"/>
    </source>
</evidence>
<dbReference type="AlphaFoldDB" id="A0ABD3PNY2"/>
<feature type="compositionally biased region" description="Low complexity" evidence="1">
    <location>
        <begin position="21"/>
        <end position="32"/>
    </location>
</feature>
<feature type="region of interest" description="Disordered" evidence="1">
    <location>
        <begin position="215"/>
        <end position="276"/>
    </location>
</feature>
<dbReference type="Gene3D" id="3.30.1520.10">
    <property type="entry name" value="Phox-like domain"/>
    <property type="match status" value="1"/>
</dbReference>
<feature type="compositionally biased region" description="Low complexity" evidence="1">
    <location>
        <begin position="215"/>
        <end position="224"/>
    </location>
</feature>
<dbReference type="InterPro" id="IPR027267">
    <property type="entry name" value="AH/BAR_dom_sf"/>
</dbReference>
<organism evidence="3 4">
    <name type="scientific">Cyclotella atomus</name>
    <dbReference type="NCBI Taxonomy" id="382360"/>
    <lineage>
        <taxon>Eukaryota</taxon>
        <taxon>Sar</taxon>
        <taxon>Stramenopiles</taxon>
        <taxon>Ochrophyta</taxon>
        <taxon>Bacillariophyta</taxon>
        <taxon>Coscinodiscophyceae</taxon>
        <taxon>Thalassiosirophycidae</taxon>
        <taxon>Stephanodiscales</taxon>
        <taxon>Stephanodiscaceae</taxon>
        <taxon>Cyclotella</taxon>
    </lineage>
</organism>
<feature type="compositionally biased region" description="Polar residues" evidence="1">
    <location>
        <begin position="233"/>
        <end position="261"/>
    </location>
</feature>
<dbReference type="Pfam" id="PF00787">
    <property type="entry name" value="PX"/>
    <property type="match status" value="1"/>
</dbReference>
<feature type="domain" description="PX" evidence="2">
    <location>
        <begin position="286"/>
        <end position="413"/>
    </location>
</feature>
<dbReference type="Proteomes" id="UP001530400">
    <property type="component" value="Unassembled WGS sequence"/>
</dbReference>
<keyword evidence="4" id="KW-1185">Reference proteome</keyword>
<feature type="region of interest" description="Disordered" evidence="1">
    <location>
        <begin position="104"/>
        <end position="134"/>
    </location>
</feature>
<sequence length="707" mass="76811">MMESALIPESDDNQPPPPPNTTSTKSTLLSNLVEQSDHDPLFGDDEGEADLFGSLDDPSPVIDFGGSSEGNAQVNNSNAMDNPLMSIEKPAVVEPVSSKLAFSGLLGEQDGGSSGLFDDIDDQPDSTEPSSEQCVNENNNGLMHEMNLNELDMNSNNNTVDFGMGMGLGGVIPKEEVSPPHQQVLQRMPQQEVMNAMAGSYYYSTSGAGQMHMPHQLQQQQQPNNVPPVGMPSQQQQPGMHAVNNVNHLPTPQQPTYTSPFPKQPPPKSLTSYVPPPPFHSPYGKITITDPMLIQGTGLFAGPPHWTYLVTLYSKPQQQGGNSQPISAVRRRFRHFVALETRLRQSVPGAILPPRPEKHPARAIEEASARQSAEFAASRGAELTVYMNSLANHPLVATCPELKLFLTLQDHIGTAWPEVSGSALTRFTAVGSASVEKLADVMDGVLSDLGNNNVAGLGGEDNAEILALAAYEGRRIGAVEASVPKIEGTVNILKERGDRCGATGLEMSKLAKDVAWCDRELSGPMEVLSSAMLRSGRRTKRLGLDVGVGVAPFVSQYKLCRYEQMAFVDRRVALKRRSEARGSADRRAAKVMMNQTSMASMGRLGTLEKMEMEAAMFDEIATETAKEADEIALRIQSEVGRIGCIRVREWDGGMRVIARGMKEAYAENAAIWEAALDCFKREFPDVQVSNHDNISNGENQTKQELLC</sequence>
<dbReference type="PANTHER" id="PTHR10555:SF170">
    <property type="entry name" value="FI18122P1"/>
    <property type="match status" value="1"/>
</dbReference>
<dbReference type="InterPro" id="IPR001683">
    <property type="entry name" value="PX_dom"/>
</dbReference>
<dbReference type="Gene3D" id="1.20.1270.60">
    <property type="entry name" value="Arfaptin homology (AH) domain/BAR domain"/>
    <property type="match status" value="1"/>
</dbReference>
<feature type="region of interest" description="Disordered" evidence="1">
    <location>
        <begin position="1"/>
        <end position="59"/>
    </location>
</feature>
<feature type="compositionally biased region" description="Pro residues" evidence="1">
    <location>
        <begin position="262"/>
        <end position="276"/>
    </location>
</feature>
<comment type="caution">
    <text evidence="3">The sequence shown here is derived from an EMBL/GenBank/DDBJ whole genome shotgun (WGS) entry which is preliminary data.</text>
</comment>